<feature type="compositionally biased region" description="Basic and acidic residues" evidence="9">
    <location>
        <begin position="192"/>
        <end position="203"/>
    </location>
</feature>
<comment type="caution">
    <text evidence="11">The sequence shown here is derived from an EMBL/GenBank/DDBJ whole genome shotgun (WGS) entry which is preliminary data.</text>
</comment>
<dbReference type="GO" id="GO:0005802">
    <property type="term" value="C:trans-Golgi network"/>
    <property type="evidence" value="ECO:0007669"/>
    <property type="project" value="TreeGrafter"/>
</dbReference>
<keyword evidence="5" id="KW-0653">Protein transport</keyword>
<dbReference type="EMBL" id="CAJPDR010000556">
    <property type="protein sequence ID" value="CAF9939586.1"/>
    <property type="molecule type" value="Genomic_DNA"/>
</dbReference>
<feature type="transmembrane region" description="Helical" evidence="10">
    <location>
        <begin position="70"/>
        <end position="95"/>
    </location>
</feature>
<evidence type="ECO:0000256" key="7">
    <source>
        <dbReference type="ARBA" id="ARBA00023034"/>
    </source>
</evidence>
<dbReference type="GO" id="GO:0034067">
    <property type="term" value="P:protein localization to Golgi apparatus"/>
    <property type="evidence" value="ECO:0007669"/>
    <property type="project" value="TreeGrafter"/>
</dbReference>
<proteinExistence type="inferred from homology"/>
<feature type="transmembrane region" description="Helical" evidence="10">
    <location>
        <begin position="126"/>
        <end position="147"/>
    </location>
</feature>
<dbReference type="GO" id="GO:0006895">
    <property type="term" value="P:Golgi to endosome transport"/>
    <property type="evidence" value="ECO:0007669"/>
    <property type="project" value="TreeGrafter"/>
</dbReference>
<name>A0A8H3PEM2_9LECA</name>
<dbReference type="PANTHER" id="PTHR12952">
    <property type="entry name" value="SYS1"/>
    <property type="match status" value="1"/>
</dbReference>
<evidence type="ECO:0000313" key="11">
    <source>
        <dbReference type="EMBL" id="CAF9939586.1"/>
    </source>
</evidence>
<keyword evidence="12" id="KW-1185">Reference proteome</keyword>
<reference evidence="11" key="1">
    <citation type="submission" date="2021-03" db="EMBL/GenBank/DDBJ databases">
        <authorList>
            <person name="Tagirdzhanova G."/>
        </authorList>
    </citation>
    <scope>NUCLEOTIDE SEQUENCE</scope>
</reference>
<dbReference type="Pfam" id="PF09801">
    <property type="entry name" value="SYS1"/>
    <property type="match status" value="1"/>
</dbReference>
<evidence type="ECO:0000256" key="10">
    <source>
        <dbReference type="SAM" id="Phobius"/>
    </source>
</evidence>
<feature type="transmembrane region" description="Helical" evidence="10">
    <location>
        <begin position="28"/>
        <end position="50"/>
    </location>
</feature>
<dbReference type="AlphaFoldDB" id="A0A8H3PEM2"/>
<keyword evidence="4 10" id="KW-0812">Transmembrane</keyword>
<dbReference type="GO" id="GO:0005829">
    <property type="term" value="C:cytosol"/>
    <property type="evidence" value="ECO:0007669"/>
    <property type="project" value="GOC"/>
</dbReference>
<evidence type="ECO:0000256" key="5">
    <source>
        <dbReference type="ARBA" id="ARBA00022927"/>
    </source>
</evidence>
<evidence type="ECO:0000313" key="12">
    <source>
        <dbReference type="Proteomes" id="UP000664203"/>
    </source>
</evidence>
<feature type="region of interest" description="Disordered" evidence="9">
    <location>
        <begin position="162"/>
        <end position="203"/>
    </location>
</feature>
<keyword evidence="8 10" id="KW-0472">Membrane</keyword>
<feature type="transmembrane region" description="Helical" evidence="10">
    <location>
        <begin position="102"/>
        <end position="120"/>
    </location>
</feature>
<dbReference type="OrthoDB" id="542931at2759"/>
<dbReference type="Proteomes" id="UP000664203">
    <property type="component" value="Unassembled WGS sequence"/>
</dbReference>
<gene>
    <name evidence="11" type="ORF">ALECFALPRED_008186</name>
</gene>
<evidence type="ECO:0000256" key="3">
    <source>
        <dbReference type="ARBA" id="ARBA00022448"/>
    </source>
</evidence>
<comment type="similarity">
    <text evidence="2">Belongs to the SYS1 family.</text>
</comment>
<accession>A0A8H3PEM2</accession>
<sequence length="203" mass="21479">MPRRRPPRPPPPPHALTSLSPLRILTQILALQLLYYLCVTSLLLFTALTAGRPFSPDLVLSWRSLRGDTAGGWTLAVCWLGASFCGVILLLLLIARSKLVPDFALTLHLIHLLLTSFYSRSLPTNWLWWGLQAASAGLMIAGGVWSCRWRELRPISFGSVGGGGGGGGKEGDPGGGGGGAGGGEYEMVATEEGGREGEGEGRA</sequence>
<evidence type="ECO:0008006" key="13">
    <source>
        <dbReference type="Google" id="ProtNLM"/>
    </source>
</evidence>
<evidence type="ECO:0000256" key="6">
    <source>
        <dbReference type="ARBA" id="ARBA00022989"/>
    </source>
</evidence>
<organism evidence="11 12">
    <name type="scientific">Alectoria fallacina</name>
    <dbReference type="NCBI Taxonomy" id="1903189"/>
    <lineage>
        <taxon>Eukaryota</taxon>
        <taxon>Fungi</taxon>
        <taxon>Dikarya</taxon>
        <taxon>Ascomycota</taxon>
        <taxon>Pezizomycotina</taxon>
        <taxon>Lecanoromycetes</taxon>
        <taxon>OSLEUM clade</taxon>
        <taxon>Lecanoromycetidae</taxon>
        <taxon>Lecanorales</taxon>
        <taxon>Lecanorineae</taxon>
        <taxon>Parmeliaceae</taxon>
        <taxon>Alectoria</taxon>
    </lineage>
</organism>
<feature type="compositionally biased region" description="Gly residues" evidence="9">
    <location>
        <begin position="162"/>
        <end position="184"/>
    </location>
</feature>
<dbReference type="GO" id="GO:0000139">
    <property type="term" value="C:Golgi membrane"/>
    <property type="evidence" value="ECO:0007669"/>
    <property type="project" value="UniProtKB-SubCell"/>
</dbReference>
<dbReference type="InterPro" id="IPR019185">
    <property type="entry name" value="Integral_membrane_SYS1-rel"/>
</dbReference>
<evidence type="ECO:0000256" key="9">
    <source>
        <dbReference type="SAM" id="MobiDB-lite"/>
    </source>
</evidence>
<evidence type="ECO:0000256" key="2">
    <source>
        <dbReference type="ARBA" id="ARBA00008160"/>
    </source>
</evidence>
<keyword evidence="6 10" id="KW-1133">Transmembrane helix</keyword>
<keyword evidence="7" id="KW-0333">Golgi apparatus</keyword>
<dbReference type="PANTHER" id="PTHR12952:SF0">
    <property type="entry name" value="PROTEIN SYS1 HOMOLOG"/>
    <property type="match status" value="1"/>
</dbReference>
<protein>
    <recommendedName>
        <fullName evidence="13">Integral membrane protein S linking to the trans Golgi network-domain-containing protein</fullName>
    </recommendedName>
</protein>
<evidence type="ECO:0000256" key="4">
    <source>
        <dbReference type="ARBA" id="ARBA00022692"/>
    </source>
</evidence>
<evidence type="ECO:0000256" key="8">
    <source>
        <dbReference type="ARBA" id="ARBA00023136"/>
    </source>
</evidence>
<evidence type="ECO:0000256" key="1">
    <source>
        <dbReference type="ARBA" id="ARBA00004653"/>
    </source>
</evidence>
<dbReference type="GO" id="GO:0043001">
    <property type="term" value="P:Golgi to plasma membrane protein transport"/>
    <property type="evidence" value="ECO:0007669"/>
    <property type="project" value="TreeGrafter"/>
</dbReference>
<keyword evidence="3" id="KW-0813">Transport</keyword>
<comment type="subcellular location">
    <subcellularLocation>
        <location evidence="1">Golgi apparatus membrane</location>
        <topology evidence="1">Multi-pass membrane protein</topology>
    </subcellularLocation>
</comment>